<evidence type="ECO:0000256" key="1">
    <source>
        <dbReference type="ARBA" id="ARBA00023002"/>
    </source>
</evidence>
<keyword evidence="2" id="KW-1133">Transmembrane helix</keyword>
<dbReference type="PANTHER" id="PTHR42947:SF1">
    <property type="entry name" value="COB--COM HETERODISULFIDE REDUCTASE SUBUNIT B 1"/>
    <property type="match status" value="1"/>
</dbReference>
<evidence type="ECO:0000313" key="4">
    <source>
        <dbReference type="EMBL" id="GAH12659.1"/>
    </source>
</evidence>
<organism evidence="4">
    <name type="scientific">marine sediment metagenome</name>
    <dbReference type="NCBI Taxonomy" id="412755"/>
    <lineage>
        <taxon>unclassified sequences</taxon>
        <taxon>metagenomes</taxon>
        <taxon>ecological metagenomes</taxon>
    </lineage>
</organism>
<protein>
    <recommendedName>
        <fullName evidence="3">Cysteine-rich domain-containing protein</fullName>
    </recommendedName>
</protein>
<evidence type="ECO:0000256" key="2">
    <source>
        <dbReference type="SAM" id="Phobius"/>
    </source>
</evidence>
<feature type="non-terminal residue" evidence="4">
    <location>
        <position position="255"/>
    </location>
</feature>
<feature type="transmembrane region" description="Helical" evidence="2">
    <location>
        <begin position="192"/>
        <end position="220"/>
    </location>
</feature>
<dbReference type="AlphaFoldDB" id="X1E643"/>
<comment type="caution">
    <text evidence="4">The sequence shown here is derived from an EMBL/GenBank/DDBJ whole genome shotgun (WGS) entry which is preliminary data.</text>
</comment>
<keyword evidence="2" id="KW-0812">Transmembrane</keyword>
<dbReference type="PANTHER" id="PTHR42947">
    <property type="entry name" value="COB--COM HETERODISULFIDE REDUCTASE SUBUNIT B 1"/>
    <property type="match status" value="1"/>
</dbReference>
<evidence type="ECO:0000259" key="3">
    <source>
        <dbReference type="Pfam" id="PF02754"/>
    </source>
</evidence>
<proteinExistence type="predicted"/>
<sequence>MEQSMIKDSKNLMMDMRKINKMIEEWFDIPRVILRKLEEDVGIKFIEMYRIKNHSMCCGAGGGVRAGYPDFSLRTASLRCDEANAVGADILTTECPFCWRNLTDANDLYNHGENNKLILVPHEDERLLGAAIVSSRDNNELVIKIIKEILQEFIDSYSPDYDQEKILHEDMEKIIQDVLRTKIIHSPIIRNVLSWLINVPLTFLLIFVSINVTLLIYAAFNLTQYFNWDQLFSRFFLSLILISTANIVILFLFPN</sequence>
<dbReference type="EMBL" id="BART01029961">
    <property type="protein sequence ID" value="GAH12659.1"/>
    <property type="molecule type" value="Genomic_DNA"/>
</dbReference>
<feature type="transmembrane region" description="Helical" evidence="2">
    <location>
        <begin position="232"/>
        <end position="253"/>
    </location>
</feature>
<dbReference type="GO" id="GO:0016491">
    <property type="term" value="F:oxidoreductase activity"/>
    <property type="evidence" value="ECO:0007669"/>
    <property type="project" value="UniProtKB-KW"/>
</dbReference>
<reference evidence="4" key="1">
    <citation type="journal article" date="2014" name="Front. Microbiol.">
        <title>High frequency of phylogenetically diverse reductive dehalogenase-homologous genes in deep subseafloor sedimentary metagenomes.</title>
        <authorList>
            <person name="Kawai M."/>
            <person name="Futagami T."/>
            <person name="Toyoda A."/>
            <person name="Takaki Y."/>
            <person name="Nishi S."/>
            <person name="Hori S."/>
            <person name="Arai W."/>
            <person name="Tsubouchi T."/>
            <person name="Morono Y."/>
            <person name="Uchiyama I."/>
            <person name="Ito T."/>
            <person name="Fujiyama A."/>
            <person name="Inagaki F."/>
            <person name="Takami H."/>
        </authorList>
    </citation>
    <scope>NUCLEOTIDE SEQUENCE</scope>
    <source>
        <strain evidence="4">Expedition CK06-06</strain>
    </source>
</reference>
<accession>X1E643</accession>
<dbReference type="InterPro" id="IPR004017">
    <property type="entry name" value="Cys_rich_dom"/>
</dbReference>
<name>X1E643_9ZZZZ</name>
<keyword evidence="1" id="KW-0560">Oxidoreductase</keyword>
<feature type="domain" description="Cysteine-rich" evidence="3">
    <location>
        <begin position="41"/>
        <end position="102"/>
    </location>
</feature>
<dbReference type="Pfam" id="PF02754">
    <property type="entry name" value="CCG"/>
    <property type="match status" value="1"/>
</dbReference>
<keyword evidence="2" id="KW-0472">Membrane</keyword>
<dbReference type="InterPro" id="IPR051278">
    <property type="entry name" value="HdrB/HdrD_reductase"/>
</dbReference>
<gene>
    <name evidence="4" type="ORF">S01H4_52439</name>
</gene>